<dbReference type="GO" id="GO:0015074">
    <property type="term" value="P:DNA integration"/>
    <property type="evidence" value="ECO:0007669"/>
    <property type="project" value="UniProtKB-KW"/>
</dbReference>
<gene>
    <name evidence="4" type="ORF">Asru_0088_10</name>
</gene>
<dbReference type="PROSITE" id="PS51898">
    <property type="entry name" value="TYR_RECOMBINASE"/>
    <property type="match status" value="1"/>
</dbReference>
<name>A0A0D6P403_9PROT</name>
<dbReference type="Pfam" id="PF00589">
    <property type="entry name" value="Phage_integrase"/>
    <property type="match status" value="1"/>
</dbReference>
<dbReference type="CDD" id="cd00796">
    <property type="entry name" value="INT_Rci_Hp1_C"/>
    <property type="match status" value="1"/>
</dbReference>
<evidence type="ECO:0000313" key="5">
    <source>
        <dbReference type="Proteomes" id="UP000032680"/>
    </source>
</evidence>
<organism evidence="4 5">
    <name type="scientific">Acidisphaera rubrifaciens HS-AP3</name>
    <dbReference type="NCBI Taxonomy" id="1231350"/>
    <lineage>
        <taxon>Bacteria</taxon>
        <taxon>Pseudomonadati</taxon>
        <taxon>Pseudomonadota</taxon>
        <taxon>Alphaproteobacteria</taxon>
        <taxon>Acetobacterales</taxon>
        <taxon>Acetobacteraceae</taxon>
        <taxon>Acidisphaera</taxon>
    </lineage>
</organism>
<keyword evidence="2" id="KW-0233">DNA recombination</keyword>
<dbReference type="InterPro" id="IPR011010">
    <property type="entry name" value="DNA_brk_join_enz"/>
</dbReference>
<comment type="caution">
    <text evidence="4">The sequence shown here is derived from an EMBL/GenBank/DDBJ whole genome shotgun (WGS) entry which is preliminary data.</text>
</comment>
<protein>
    <submittedName>
        <fullName evidence="4">Integrase</fullName>
    </submittedName>
</protein>
<evidence type="ECO:0000259" key="3">
    <source>
        <dbReference type="PROSITE" id="PS51898"/>
    </source>
</evidence>
<proteinExistence type="predicted"/>
<dbReference type="Proteomes" id="UP000032680">
    <property type="component" value="Unassembled WGS sequence"/>
</dbReference>
<dbReference type="AlphaFoldDB" id="A0A0D6P403"/>
<dbReference type="InterPro" id="IPR002104">
    <property type="entry name" value="Integrase_catalytic"/>
</dbReference>
<dbReference type="InterPro" id="IPR050090">
    <property type="entry name" value="Tyrosine_recombinase_XerCD"/>
</dbReference>
<dbReference type="SUPFAM" id="SSF56349">
    <property type="entry name" value="DNA breaking-rejoining enzymes"/>
    <property type="match status" value="1"/>
</dbReference>
<keyword evidence="5" id="KW-1185">Reference proteome</keyword>
<evidence type="ECO:0000256" key="1">
    <source>
        <dbReference type="ARBA" id="ARBA00022908"/>
    </source>
</evidence>
<evidence type="ECO:0000256" key="2">
    <source>
        <dbReference type="ARBA" id="ARBA00023172"/>
    </source>
</evidence>
<reference evidence="4 5" key="1">
    <citation type="submission" date="2012-11" db="EMBL/GenBank/DDBJ databases">
        <title>Whole genome sequence of Acidisphaera rubrifaciens HS-AP3.</title>
        <authorList>
            <person name="Azuma Y."/>
            <person name="Higashiura N."/>
            <person name="Hirakawa H."/>
            <person name="Matsushita K."/>
        </authorList>
    </citation>
    <scope>NUCLEOTIDE SEQUENCE [LARGE SCALE GENOMIC DNA]</scope>
    <source>
        <strain evidence="4 5">HS-AP3</strain>
    </source>
</reference>
<dbReference type="GO" id="GO:0006310">
    <property type="term" value="P:DNA recombination"/>
    <property type="evidence" value="ECO:0007669"/>
    <property type="project" value="UniProtKB-KW"/>
</dbReference>
<evidence type="ECO:0000313" key="4">
    <source>
        <dbReference type="EMBL" id="GAN76387.1"/>
    </source>
</evidence>
<dbReference type="EMBL" id="BANB01000088">
    <property type="protein sequence ID" value="GAN76387.1"/>
    <property type="molecule type" value="Genomic_DNA"/>
</dbReference>
<accession>A0A0D6P403</accession>
<dbReference type="Gene3D" id="1.10.443.10">
    <property type="entry name" value="Intergrase catalytic core"/>
    <property type="match status" value="1"/>
</dbReference>
<sequence>MPSCHRYSQAGRDCKRARRASANRVLTVLRAALNHAYREGNAKTDEAWRRVKPFNGTQAARVRYLSDEEARRLINACAPDFRAIVHAALLTGMRYGELSALQVKDVDITARIATVRHSKAGKPRTVILTDEATELLRQQMLGMSGGSLVLARADEQPWGKSHQHRPLRDACVHAAITPPISFHGLRHSFASRLAMRGVPMAVIAAALGNSEAICARHYAHLAPGYIADTVRLALGRLAEPTNSNLTQLRRSAV</sequence>
<dbReference type="GO" id="GO:0003677">
    <property type="term" value="F:DNA binding"/>
    <property type="evidence" value="ECO:0007669"/>
    <property type="project" value="InterPro"/>
</dbReference>
<feature type="domain" description="Tyr recombinase" evidence="3">
    <location>
        <begin position="60"/>
        <end position="231"/>
    </location>
</feature>
<dbReference type="InterPro" id="IPR013762">
    <property type="entry name" value="Integrase-like_cat_sf"/>
</dbReference>
<dbReference type="PANTHER" id="PTHR30349">
    <property type="entry name" value="PHAGE INTEGRASE-RELATED"/>
    <property type="match status" value="1"/>
</dbReference>
<keyword evidence="1" id="KW-0229">DNA integration</keyword>
<dbReference type="PANTHER" id="PTHR30349:SF64">
    <property type="entry name" value="PROPHAGE INTEGRASE INTD-RELATED"/>
    <property type="match status" value="1"/>
</dbReference>